<protein>
    <submittedName>
        <fullName evidence="1">Trypsin Inhibitor like cysteine rich domain protein</fullName>
    </submittedName>
</protein>
<sequence length="102" mass="11137">MPKGICNTPCDSNKCVCMEGFYRNSQGKCTKDCFSEPCGSPHATRKQCGKPLECQVTCLQKSEPRFCKNLSCLPMACECNSGYVLHYGADGLPTCILPTECP</sequence>
<dbReference type="OrthoDB" id="5781320at2759"/>
<name>A0A0B1SEA0_OESDE</name>
<keyword evidence="2" id="KW-1185">Reference proteome</keyword>
<organism evidence="1 2">
    <name type="scientific">Oesophagostomum dentatum</name>
    <name type="common">Nodular worm</name>
    <dbReference type="NCBI Taxonomy" id="61180"/>
    <lineage>
        <taxon>Eukaryota</taxon>
        <taxon>Metazoa</taxon>
        <taxon>Ecdysozoa</taxon>
        <taxon>Nematoda</taxon>
        <taxon>Chromadorea</taxon>
        <taxon>Rhabditida</taxon>
        <taxon>Rhabditina</taxon>
        <taxon>Rhabditomorpha</taxon>
        <taxon>Strongyloidea</taxon>
        <taxon>Strongylidae</taxon>
        <taxon>Oesophagostomum</taxon>
    </lineage>
</organism>
<dbReference type="EMBL" id="KN584513">
    <property type="protein sequence ID" value="KHJ81877.1"/>
    <property type="molecule type" value="Genomic_DNA"/>
</dbReference>
<evidence type="ECO:0000313" key="1">
    <source>
        <dbReference type="EMBL" id="KHJ81877.1"/>
    </source>
</evidence>
<dbReference type="Proteomes" id="UP000053660">
    <property type="component" value="Unassembled WGS sequence"/>
</dbReference>
<dbReference type="AlphaFoldDB" id="A0A0B1SEA0"/>
<gene>
    <name evidence="1" type="ORF">OESDEN_18434</name>
</gene>
<evidence type="ECO:0000313" key="2">
    <source>
        <dbReference type="Proteomes" id="UP000053660"/>
    </source>
</evidence>
<proteinExistence type="predicted"/>
<reference evidence="1 2" key="1">
    <citation type="submission" date="2014-03" db="EMBL/GenBank/DDBJ databases">
        <title>Draft genome of the hookworm Oesophagostomum dentatum.</title>
        <authorList>
            <person name="Mitreva M."/>
        </authorList>
    </citation>
    <scope>NUCLEOTIDE SEQUENCE [LARGE SCALE GENOMIC DNA]</scope>
    <source>
        <strain evidence="1 2">OD-Hann</strain>
    </source>
</reference>
<dbReference type="Gene3D" id="2.10.25.10">
    <property type="entry name" value="Laminin"/>
    <property type="match status" value="1"/>
</dbReference>
<accession>A0A0B1SEA0</accession>